<name>A0A2W7QBX2_9RHOB</name>
<comment type="caution">
    <text evidence="1">The sequence shown here is derived from an EMBL/GenBank/DDBJ whole genome shotgun (WGS) entry which is preliminary data.</text>
</comment>
<organism evidence="1 2">
    <name type="scientific">Roseinatronobacter thiooxidans</name>
    <dbReference type="NCBI Taxonomy" id="121821"/>
    <lineage>
        <taxon>Bacteria</taxon>
        <taxon>Pseudomonadati</taxon>
        <taxon>Pseudomonadota</taxon>
        <taxon>Alphaproteobacteria</taxon>
        <taxon>Rhodobacterales</taxon>
        <taxon>Paracoccaceae</taxon>
        <taxon>Roseinatronobacter</taxon>
    </lineage>
</organism>
<sequence>MYVTKGLPPPVLHYDDRQNERPLSSAIRGVGKSERWDWTIRRLLRDAHPDVRLREAVRNHPLFESVTLGALLENRLAVDSFLTECRKLPHCGEIQINRLRQVIVAELDASQQRSINALPLRGVFHKNSVAALEDVYLPMWRLAQFAPFVYVPSSIPEIAKTAAVLAAELAGREDIEAYVEKLSLVRRNLGSLRTATGWIFLDSHTLETILKRQGRYSCLSLEDAQQQRCALEEMAADLPAGIKCVVTDFEATALSSSSVVGDLVVLYGMGGYSVFRNPAMVEQMRLRHEAARAVGRSLTDFLQMIDQPAA</sequence>
<evidence type="ECO:0000313" key="2">
    <source>
        <dbReference type="Proteomes" id="UP000249364"/>
    </source>
</evidence>
<dbReference type="Proteomes" id="UP000249364">
    <property type="component" value="Unassembled WGS sequence"/>
</dbReference>
<reference evidence="1 2" key="1">
    <citation type="submission" date="2018-06" db="EMBL/GenBank/DDBJ databases">
        <title>Genomic Encyclopedia of Archaeal and Bacterial Type Strains, Phase II (KMG-II): from individual species to whole genera.</title>
        <authorList>
            <person name="Goeker M."/>
        </authorList>
    </citation>
    <scope>NUCLEOTIDE SEQUENCE [LARGE SCALE GENOMIC DNA]</scope>
    <source>
        <strain evidence="1 2">DSM 13087</strain>
    </source>
</reference>
<dbReference type="EMBL" id="QKZQ01000006">
    <property type="protein sequence ID" value="PZX45701.1"/>
    <property type="molecule type" value="Genomic_DNA"/>
</dbReference>
<proteinExistence type="predicted"/>
<dbReference type="AlphaFoldDB" id="A0A2W7QBX2"/>
<accession>A0A2W7QBX2</accession>
<protein>
    <submittedName>
        <fullName evidence="1">Uncharacterized protein</fullName>
    </submittedName>
</protein>
<evidence type="ECO:0000313" key="1">
    <source>
        <dbReference type="EMBL" id="PZX45701.1"/>
    </source>
</evidence>
<gene>
    <name evidence="1" type="ORF">LY56_01726</name>
</gene>
<dbReference type="RefSeq" id="WP_146257650.1">
    <property type="nucleotide sequence ID" value="NZ_QKZQ01000006.1"/>
</dbReference>
<keyword evidence="2" id="KW-1185">Reference proteome</keyword>